<keyword evidence="4" id="KW-1185">Reference proteome</keyword>
<reference evidence="3" key="1">
    <citation type="submission" date="2020-05" db="EMBL/GenBank/DDBJ databases">
        <title>Phylogenomic resolution of chytrid fungi.</title>
        <authorList>
            <person name="Stajich J.E."/>
            <person name="Amses K."/>
            <person name="Simmons R."/>
            <person name="Seto K."/>
            <person name="Myers J."/>
            <person name="Bonds A."/>
            <person name="Quandt C.A."/>
            <person name="Barry K."/>
            <person name="Liu P."/>
            <person name="Grigoriev I."/>
            <person name="Longcore J.E."/>
            <person name="James T.Y."/>
        </authorList>
    </citation>
    <scope>NUCLEOTIDE SEQUENCE</scope>
    <source>
        <strain evidence="3">JEL0318</strain>
    </source>
</reference>
<comment type="caution">
    <text evidence="3">The sequence shown here is derived from an EMBL/GenBank/DDBJ whole genome shotgun (WGS) entry which is preliminary data.</text>
</comment>
<feature type="region of interest" description="Disordered" evidence="1">
    <location>
        <begin position="1"/>
        <end position="31"/>
    </location>
</feature>
<name>A0AAD5X883_9FUNG</name>
<dbReference type="PANTHER" id="PTHR43327">
    <property type="entry name" value="STOMATIN-LIKE PROTEIN 2, MITOCHONDRIAL"/>
    <property type="match status" value="1"/>
</dbReference>
<dbReference type="SUPFAM" id="SSF117892">
    <property type="entry name" value="Band 7/SPFH domain"/>
    <property type="match status" value="1"/>
</dbReference>
<sequence length="538" mass="59797">MTGSDIIVPTDLPTGITTNSLPSQQPTKRTLPTDTTIIKDKFGLDNWSIPDSVKQHPYFVELGGRSMVSAIQELDKRMKERGDYHLISTKQPHSLFGREIQAGRLGMYSYKGRPVLVVNPGFYWNFSLTHSYVHNFDITEPVDYLGFTSAQVGQSGALVVEDPENRVFVIRNGGFAAYGAHGRFRVLASVDTLNLGSDAAVYEPGTGTERLLGHRREISSNNVIVATFLNVPANNVAIVQQGNDLLLLEAGQHVITNPKTTFRRFYSLGERQVQIHTKPAYTVEGVPVILHVNLRYRVVDPLLLTRNYEDPFQALSNPAQTAVNSVVSRLSYQQFMRAKKMGGDVPDTDVVTWVEAFKTECLRELMEQATTYGIIVESFDVLDRKLEGDLGKDLEKQAEQVLQNQIKATQLELSNHIAIETQKGQLEITRVKNEQLKSESDAQYYAQTKTADAHYYSSMKQAEAAAEASALKATQEAKNVVLLAEAKQREIKLIAGAYEGVESEHVKMIQLGEIEVEKRRVLPQGTVYFAGGEGAMGE</sequence>
<proteinExistence type="predicted"/>
<dbReference type="EMBL" id="JADGJD010000064">
    <property type="protein sequence ID" value="KAJ3055726.1"/>
    <property type="molecule type" value="Genomic_DNA"/>
</dbReference>
<dbReference type="InterPro" id="IPR001107">
    <property type="entry name" value="Band_7"/>
</dbReference>
<evidence type="ECO:0000256" key="1">
    <source>
        <dbReference type="SAM" id="MobiDB-lite"/>
    </source>
</evidence>
<dbReference type="Proteomes" id="UP001212841">
    <property type="component" value="Unassembled WGS sequence"/>
</dbReference>
<organism evidence="3 4">
    <name type="scientific">Rhizophlyctis rosea</name>
    <dbReference type="NCBI Taxonomy" id="64517"/>
    <lineage>
        <taxon>Eukaryota</taxon>
        <taxon>Fungi</taxon>
        <taxon>Fungi incertae sedis</taxon>
        <taxon>Chytridiomycota</taxon>
        <taxon>Chytridiomycota incertae sedis</taxon>
        <taxon>Chytridiomycetes</taxon>
        <taxon>Rhizophlyctidales</taxon>
        <taxon>Rhizophlyctidaceae</taxon>
        <taxon>Rhizophlyctis</taxon>
    </lineage>
</organism>
<dbReference type="InterPro" id="IPR050710">
    <property type="entry name" value="Band7/mec-2_domain"/>
</dbReference>
<dbReference type="GO" id="GO:0007005">
    <property type="term" value="P:mitochondrion organization"/>
    <property type="evidence" value="ECO:0007669"/>
    <property type="project" value="TreeGrafter"/>
</dbReference>
<dbReference type="GO" id="GO:0005739">
    <property type="term" value="C:mitochondrion"/>
    <property type="evidence" value="ECO:0007669"/>
    <property type="project" value="TreeGrafter"/>
</dbReference>
<dbReference type="Gene3D" id="3.30.479.30">
    <property type="entry name" value="Band 7 domain"/>
    <property type="match status" value="1"/>
</dbReference>
<protein>
    <recommendedName>
        <fullName evidence="2">Band 7 domain-containing protein</fullName>
    </recommendedName>
</protein>
<evidence type="ECO:0000313" key="3">
    <source>
        <dbReference type="EMBL" id="KAJ3055726.1"/>
    </source>
</evidence>
<accession>A0AAD5X883</accession>
<dbReference type="AlphaFoldDB" id="A0AAD5X883"/>
<feature type="compositionally biased region" description="Polar residues" evidence="1">
    <location>
        <begin position="15"/>
        <end position="31"/>
    </location>
</feature>
<feature type="non-terminal residue" evidence="3">
    <location>
        <position position="1"/>
    </location>
</feature>
<dbReference type="PANTHER" id="PTHR43327:SF10">
    <property type="entry name" value="STOMATIN-LIKE PROTEIN 2, MITOCHONDRIAL"/>
    <property type="match status" value="1"/>
</dbReference>
<evidence type="ECO:0000313" key="4">
    <source>
        <dbReference type="Proteomes" id="UP001212841"/>
    </source>
</evidence>
<dbReference type="Pfam" id="PF01145">
    <property type="entry name" value="Band_7"/>
    <property type="match status" value="1"/>
</dbReference>
<evidence type="ECO:0000259" key="2">
    <source>
        <dbReference type="Pfam" id="PF01145"/>
    </source>
</evidence>
<dbReference type="InterPro" id="IPR036013">
    <property type="entry name" value="Band_7/SPFH_dom_sf"/>
</dbReference>
<feature type="domain" description="Band 7" evidence="2">
    <location>
        <begin position="231"/>
        <end position="408"/>
    </location>
</feature>
<gene>
    <name evidence="3" type="ORF">HK097_009536</name>
</gene>